<dbReference type="Pfam" id="PF13531">
    <property type="entry name" value="SBP_bac_11"/>
    <property type="match status" value="1"/>
</dbReference>
<keyword evidence="2 4" id="KW-0479">Metal-binding</keyword>
<dbReference type="Gene3D" id="3.40.190.10">
    <property type="entry name" value="Periplasmic binding protein-like II"/>
    <property type="match status" value="2"/>
</dbReference>
<dbReference type="InterPro" id="IPR005950">
    <property type="entry name" value="ModA"/>
</dbReference>
<dbReference type="CDD" id="cd13539">
    <property type="entry name" value="PBP2_AvModA"/>
    <property type="match status" value="1"/>
</dbReference>
<evidence type="ECO:0000313" key="6">
    <source>
        <dbReference type="EMBL" id="RAK51571.1"/>
    </source>
</evidence>
<dbReference type="GO" id="GO:0030973">
    <property type="term" value="F:molybdate ion binding"/>
    <property type="evidence" value="ECO:0007669"/>
    <property type="project" value="InterPro"/>
</dbReference>
<dbReference type="SUPFAM" id="SSF53850">
    <property type="entry name" value="Periplasmic binding protein-like II"/>
    <property type="match status" value="1"/>
</dbReference>
<keyword evidence="7" id="KW-1185">Reference proteome</keyword>
<dbReference type="PANTHER" id="PTHR30632:SF14">
    <property type="entry name" value="TUNGSTATE_MOLYBDATE_CHROMATE-BINDING PROTEIN MODA"/>
    <property type="match status" value="1"/>
</dbReference>
<dbReference type="Proteomes" id="UP000249725">
    <property type="component" value="Unassembled WGS sequence"/>
</dbReference>
<dbReference type="InterPro" id="IPR044084">
    <property type="entry name" value="AvModA-like_subst-bd"/>
</dbReference>
<name>A0A328AAE1_9CAUL</name>
<comment type="similarity">
    <text evidence="1">Belongs to the bacterial solute-binding protein ModA family.</text>
</comment>
<evidence type="ECO:0000256" key="5">
    <source>
        <dbReference type="SAM" id="SignalP"/>
    </source>
</evidence>
<feature type="chain" id="PRO_5016364681" evidence="5">
    <location>
        <begin position="24"/>
        <end position="255"/>
    </location>
</feature>
<gene>
    <name evidence="6" type="primary">modA</name>
    <name evidence="6" type="ORF">DJ018_14965</name>
</gene>
<reference evidence="7" key="1">
    <citation type="submission" date="2018-05" db="EMBL/GenBank/DDBJ databases">
        <authorList>
            <person name="Li X."/>
        </authorList>
    </citation>
    <scope>NUCLEOTIDE SEQUENCE [LARGE SCALE GENOMIC DNA]</scope>
    <source>
        <strain evidence="7">YIM 73061</strain>
    </source>
</reference>
<dbReference type="GO" id="GO:0046872">
    <property type="term" value="F:metal ion binding"/>
    <property type="evidence" value="ECO:0007669"/>
    <property type="project" value="UniProtKB-KW"/>
</dbReference>
<comment type="caution">
    <text evidence="6">The sequence shown here is derived from an EMBL/GenBank/DDBJ whole genome shotgun (WGS) entry which is preliminary data.</text>
</comment>
<dbReference type="PIRSF" id="PIRSF004846">
    <property type="entry name" value="ModA"/>
    <property type="match status" value="1"/>
</dbReference>
<evidence type="ECO:0000256" key="4">
    <source>
        <dbReference type="PIRSR" id="PIRSR004846-1"/>
    </source>
</evidence>
<keyword evidence="4" id="KW-0500">Molybdenum</keyword>
<keyword evidence="3 5" id="KW-0732">Signal</keyword>
<dbReference type="EMBL" id="QFYR01000004">
    <property type="protein sequence ID" value="RAK51571.1"/>
    <property type="molecule type" value="Genomic_DNA"/>
</dbReference>
<evidence type="ECO:0000313" key="7">
    <source>
        <dbReference type="Proteomes" id="UP000249725"/>
    </source>
</evidence>
<dbReference type="AlphaFoldDB" id="A0A328AAE1"/>
<dbReference type="GO" id="GO:0015689">
    <property type="term" value="P:molybdate ion transport"/>
    <property type="evidence" value="ECO:0007669"/>
    <property type="project" value="InterPro"/>
</dbReference>
<protein>
    <submittedName>
        <fullName evidence="6">Molybdate ABC transporter substrate-binding protein</fullName>
    </submittedName>
</protein>
<evidence type="ECO:0000256" key="3">
    <source>
        <dbReference type="ARBA" id="ARBA00022729"/>
    </source>
</evidence>
<feature type="binding site" evidence="4">
    <location>
        <position position="61"/>
    </location>
    <ligand>
        <name>molybdate</name>
        <dbReference type="ChEBI" id="CHEBI:36264"/>
    </ligand>
</feature>
<feature type="signal peptide" evidence="5">
    <location>
        <begin position="1"/>
        <end position="23"/>
    </location>
</feature>
<evidence type="ECO:0000256" key="1">
    <source>
        <dbReference type="ARBA" id="ARBA00009175"/>
    </source>
</evidence>
<organism evidence="6 7">
    <name type="scientific">Phenylobacterium deserti</name>
    <dbReference type="NCBI Taxonomy" id="1914756"/>
    <lineage>
        <taxon>Bacteria</taxon>
        <taxon>Pseudomonadati</taxon>
        <taxon>Pseudomonadota</taxon>
        <taxon>Alphaproteobacteria</taxon>
        <taxon>Caulobacterales</taxon>
        <taxon>Caulobacteraceae</taxon>
        <taxon>Phenylobacterium</taxon>
    </lineage>
</organism>
<sequence length="255" mass="27422">MRWTKRQFMAVAAAAFSNSTAWAAERPPIAAASDLSAALPEVVRAFERKTGQQVRVTFGSSGNFTQQIRNAAPFELFLSADEAYVQQLQAAGRTRDGGALYAVGRIGLFVPRGSRLKLDPSLRDVGAAARDGRLMKFAIANPEHAPYGRAAREALHASGVWPAVEPKLVLGENVSQATQFATSGSAQGGIIPLSLASTPQVKAAGRFVLIPADRHRPLRQRMVLMKGAGPTAERFYAFLQGQEAKAILRRYGFSA</sequence>
<dbReference type="InterPro" id="IPR050682">
    <property type="entry name" value="ModA/WtpA"/>
</dbReference>
<evidence type="ECO:0000256" key="2">
    <source>
        <dbReference type="ARBA" id="ARBA00022723"/>
    </source>
</evidence>
<dbReference type="OrthoDB" id="9785015at2"/>
<accession>A0A328AAE1</accession>
<dbReference type="PANTHER" id="PTHR30632">
    <property type="entry name" value="MOLYBDATE-BINDING PERIPLASMIC PROTEIN"/>
    <property type="match status" value="1"/>
</dbReference>
<feature type="binding site" evidence="4">
    <location>
        <position position="174"/>
    </location>
    <ligand>
        <name>molybdate</name>
        <dbReference type="ChEBI" id="CHEBI:36264"/>
    </ligand>
</feature>
<dbReference type="NCBIfam" id="TIGR01256">
    <property type="entry name" value="modA"/>
    <property type="match status" value="1"/>
</dbReference>
<proteinExistence type="inferred from homology"/>